<evidence type="ECO:0000313" key="8">
    <source>
        <dbReference type="Ensembl" id="ENSAPEP00000001972.1"/>
    </source>
</evidence>
<name>A0A3P8RPE1_AMPPE</name>
<dbReference type="GO" id="GO:0030837">
    <property type="term" value="P:negative regulation of actin filament polymerization"/>
    <property type="evidence" value="ECO:0007669"/>
    <property type="project" value="InterPro"/>
</dbReference>
<evidence type="ECO:0000256" key="5">
    <source>
        <dbReference type="PROSITE-ProRule" id="PRU00023"/>
    </source>
</evidence>
<dbReference type="Proteomes" id="UP000265080">
    <property type="component" value="Chromosome 16"/>
</dbReference>
<reference evidence="8" key="2">
    <citation type="submission" date="2025-08" db="UniProtKB">
        <authorList>
            <consortium name="Ensembl"/>
        </authorList>
    </citation>
    <scope>IDENTIFICATION</scope>
</reference>
<dbReference type="Gene3D" id="1.25.40.20">
    <property type="entry name" value="Ankyrin repeat-containing domain"/>
    <property type="match status" value="1"/>
</dbReference>
<dbReference type="PANTHER" id="PTHR24168:SF19">
    <property type="entry name" value="KN MOTIF AND ANKYRIN REPEAT DOMAIN-CONTAINING PROTEIN 1"/>
    <property type="match status" value="1"/>
</dbReference>
<dbReference type="SMART" id="SM00248">
    <property type="entry name" value="ANK"/>
    <property type="match status" value="5"/>
</dbReference>
<feature type="region of interest" description="Disordered" evidence="7">
    <location>
        <begin position="116"/>
        <end position="137"/>
    </location>
</feature>
<keyword evidence="2" id="KW-0677">Repeat</keyword>
<evidence type="ECO:0000313" key="9">
    <source>
        <dbReference type="Proteomes" id="UP000265080"/>
    </source>
</evidence>
<reference evidence="8 9" key="1">
    <citation type="submission" date="2018-03" db="EMBL/GenBank/DDBJ databases">
        <title>Finding Nemo's genes: A chromosome-scale reference assembly of the genome of the orange clownfish Amphiprion percula.</title>
        <authorList>
            <person name="Lehmann R."/>
        </authorList>
    </citation>
    <scope>NUCLEOTIDE SEQUENCE</scope>
</reference>
<dbReference type="Ensembl" id="ENSAPET00000002018.1">
    <property type="protein sequence ID" value="ENSAPEP00000001972.1"/>
    <property type="gene ID" value="ENSAPEG00000001466.1"/>
</dbReference>
<accession>A0A3P8RPE1</accession>
<feature type="repeat" description="ANK" evidence="5">
    <location>
        <begin position="1148"/>
        <end position="1170"/>
    </location>
</feature>
<dbReference type="InterPro" id="IPR036770">
    <property type="entry name" value="Ankyrin_rpt-contain_sf"/>
</dbReference>
<evidence type="ECO:0000256" key="1">
    <source>
        <dbReference type="ARBA" id="ARBA00022553"/>
    </source>
</evidence>
<feature type="region of interest" description="Disordered" evidence="7">
    <location>
        <begin position="152"/>
        <end position="211"/>
    </location>
</feature>
<feature type="compositionally biased region" description="Low complexity" evidence="7">
    <location>
        <begin position="730"/>
        <end position="743"/>
    </location>
</feature>
<feature type="compositionally biased region" description="Polar residues" evidence="7">
    <location>
        <begin position="298"/>
        <end position="308"/>
    </location>
</feature>
<feature type="compositionally biased region" description="Polar residues" evidence="7">
    <location>
        <begin position="127"/>
        <end position="137"/>
    </location>
</feature>
<dbReference type="GeneTree" id="ENSGT00940000154886"/>
<feature type="compositionally biased region" description="Polar residues" evidence="7">
    <location>
        <begin position="262"/>
        <end position="272"/>
    </location>
</feature>
<dbReference type="GO" id="GO:0005856">
    <property type="term" value="C:cytoskeleton"/>
    <property type="evidence" value="ECO:0007669"/>
    <property type="project" value="TreeGrafter"/>
</dbReference>
<feature type="compositionally biased region" description="Polar residues" evidence="7">
    <location>
        <begin position="975"/>
        <end position="986"/>
    </location>
</feature>
<feature type="repeat" description="ANK" evidence="5">
    <location>
        <begin position="1220"/>
        <end position="1252"/>
    </location>
</feature>
<dbReference type="OMA" id="PMSHWEI"/>
<proteinExistence type="predicted"/>
<feature type="region of interest" description="Disordered" evidence="7">
    <location>
        <begin position="975"/>
        <end position="1008"/>
    </location>
</feature>
<dbReference type="Pfam" id="PF12796">
    <property type="entry name" value="Ank_2"/>
    <property type="match status" value="2"/>
</dbReference>
<feature type="compositionally biased region" description="Polar residues" evidence="7">
    <location>
        <begin position="744"/>
        <end position="758"/>
    </location>
</feature>
<dbReference type="PROSITE" id="PS50297">
    <property type="entry name" value="ANK_REP_REGION"/>
    <property type="match status" value="3"/>
</dbReference>
<feature type="compositionally biased region" description="Basic and acidic residues" evidence="7">
    <location>
        <begin position="1040"/>
        <end position="1052"/>
    </location>
</feature>
<dbReference type="FunFam" id="1.25.40.20:FF:000017">
    <property type="entry name" value="KN motif and ankyrin repeat domain-containing protein 1"/>
    <property type="match status" value="1"/>
</dbReference>
<reference evidence="8" key="3">
    <citation type="submission" date="2025-09" db="UniProtKB">
        <authorList>
            <consortium name="Ensembl"/>
        </authorList>
    </citation>
    <scope>IDENTIFICATION</scope>
</reference>
<dbReference type="InterPro" id="IPR002110">
    <property type="entry name" value="Ankyrin_rpt"/>
</dbReference>
<evidence type="ECO:0000256" key="3">
    <source>
        <dbReference type="ARBA" id="ARBA00023043"/>
    </source>
</evidence>
<keyword evidence="4 6" id="KW-0175">Coiled coil</keyword>
<evidence type="ECO:0000256" key="7">
    <source>
        <dbReference type="SAM" id="MobiDB-lite"/>
    </source>
</evidence>
<sequence length="1339" mass="146556">MNNSCIVSSIYLTFFVYSLAEILGRCLWLRKPAKRTVGHLEGKLQSNYSVGSVYVERHAIWREATTENSVYTTGQSTEECVPKYLGIDYTYQSNLDCLKCVDGFQNDTTIKRLSLKKRPRVAVGNGEKTQSGISSSQWYSAESLSSSGSDNARLLGMSCTARGRPPLPPPHGSSLDNKSNRNEVPATSQTLTESKPQPAARSLGLQRQSPVIEKTTVETHKALNQEVKSQTPPQPFPRRRLASFGGVSSPGSLSPFTGLGAYNQNNNGNKPTGTGADLHAHLNSSLGSRGSTGCLRLSPQSSGRTTPVSGLGSMHLQHVRDQMVVALQRLKELEEQVKIIPILQVKISVLREEKRQLVSQLKNQSDSEGINDVIWKRSYSMDEPYIENRMNTEEELEQIVKNDCSNLTEFRQLNEELQALERAIKGGQMQAWHGKGRSPLHDKAITSVEFGTKKDMDMTLSKPLKEDKCVYTDQVDMRSIATEVCEVNLGIYTEHEAELDAQQLINAALKERICQLEAQLKESALQTELTRLKLELQTAGARNRADKACFAKPSTENTGTEARPLTKNQGVGNHIELQDASTGDTIEVKTVGVSCEPKMKNVCTGPDVPISHWEVRERVETREKAVGIQVFTNTQGVGTEIRVCDAESNTEVPVENLGSKTENIEHRSVACGDCSVDVILCEAKEVASQGMTTDPVRGVDLGIMASPQTASQRTNTVSSSVSRFTNTTHTFSTDSSTNTLLSTQNKHTNTPHTPTRTVSVGNRVRDIQCTAETRTIGIGTANVLERFFKQTPETAIKLTRDAGVGYTNINDNFLVGLKTRNMASGPSHLPDPIKTKSVGVGEGRIRNLSVSSSTPGQNFQQPTQLQWDHELNHYIEKMHRLLKEHGDLLTENSTDHYSSQVNTTSDQFCNNKAAAQGGTEIHRFSSQPTANRDCQSAFQLSVDSVKCDKENPGTSQQGGNDSEVKRMIKLLEQQASSTLQDRSTSAGKPRSAIKKQNGDQSCSNNRKSMKFMKVSAGLDPVSIYMHEEAERRGIKTLGDTSHDGIQARRGKDGSNMGLKRPAKLYTQQRRKLSERMFSACQALKMHLSDDTALSSRELQDCLHTLQEEWFSVSSHKAAVPDTVEDYLSTFRVISPSVLQYIVNMADGNGNTALHYSVSHSNFGIVRKLLDAEVCNVNQQNTAGYTPIMLAALAAVDNPENMRVLEQLFTKGDVNAKASQAGQTALMLAVSHGRIDMVQALLALGAEVNVQDDEGSTALMCASEHGHADIVKLLLAQPECDATLTDSDESTALSIALEAGHNDIAVLLYAHANFSKGLTGSIGRHIGKSLSTSGGRNIFE</sequence>
<feature type="repeat" description="ANK" evidence="5">
    <location>
        <begin position="1253"/>
        <end position="1274"/>
    </location>
</feature>
<dbReference type="PANTHER" id="PTHR24168">
    <property type="entry name" value="KN MOTIF AND ANKYRIN REPEAT DOMAIN-CONTAINING"/>
    <property type="match status" value="1"/>
</dbReference>
<organism evidence="8 9">
    <name type="scientific">Amphiprion percula</name>
    <name type="common">Orange clownfish</name>
    <name type="synonym">Lutjanus percula</name>
    <dbReference type="NCBI Taxonomy" id="161767"/>
    <lineage>
        <taxon>Eukaryota</taxon>
        <taxon>Metazoa</taxon>
        <taxon>Chordata</taxon>
        <taxon>Craniata</taxon>
        <taxon>Vertebrata</taxon>
        <taxon>Euteleostomi</taxon>
        <taxon>Actinopterygii</taxon>
        <taxon>Neopterygii</taxon>
        <taxon>Teleostei</taxon>
        <taxon>Neoteleostei</taxon>
        <taxon>Acanthomorphata</taxon>
        <taxon>Ovalentaria</taxon>
        <taxon>Pomacentridae</taxon>
        <taxon>Amphiprion</taxon>
    </lineage>
</organism>
<dbReference type="GO" id="GO:0005737">
    <property type="term" value="C:cytoplasm"/>
    <property type="evidence" value="ECO:0007669"/>
    <property type="project" value="TreeGrafter"/>
</dbReference>
<dbReference type="InterPro" id="IPR047184">
    <property type="entry name" value="KANK1-4"/>
</dbReference>
<dbReference type="SUPFAM" id="SSF48403">
    <property type="entry name" value="Ankyrin repeat"/>
    <property type="match status" value="1"/>
</dbReference>
<protein>
    <submittedName>
        <fullName evidence="8">KN motif and ankyrin repeat domains 1b</fullName>
    </submittedName>
</protein>
<keyword evidence="3 5" id="KW-0040">ANK repeat</keyword>
<keyword evidence="9" id="KW-1185">Reference proteome</keyword>
<feature type="compositionally biased region" description="Polar residues" evidence="7">
    <location>
        <begin position="282"/>
        <end position="291"/>
    </location>
</feature>
<evidence type="ECO:0000256" key="4">
    <source>
        <dbReference type="ARBA" id="ARBA00023054"/>
    </source>
</evidence>
<dbReference type="STRING" id="161767.ENSAPEP00000001972"/>
<feature type="region of interest" description="Disordered" evidence="7">
    <location>
        <begin position="223"/>
        <end position="310"/>
    </location>
</feature>
<feature type="compositionally biased region" description="Polar residues" evidence="7">
    <location>
        <begin position="185"/>
        <end position="195"/>
    </location>
</feature>
<dbReference type="PROSITE" id="PS50088">
    <property type="entry name" value="ANK_REPEAT"/>
    <property type="match status" value="3"/>
</dbReference>
<evidence type="ECO:0000256" key="2">
    <source>
        <dbReference type="ARBA" id="ARBA00022737"/>
    </source>
</evidence>
<keyword evidence="1" id="KW-0597">Phosphoprotein</keyword>
<evidence type="ECO:0000256" key="6">
    <source>
        <dbReference type="SAM" id="Coils"/>
    </source>
</evidence>
<feature type="region of interest" description="Disordered" evidence="7">
    <location>
        <begin position="729"/>
        <end position="758"/>
    </location>
</feature>
<feature type="region of interest" description="Disordered" evidence="7">
    <location>
        <begin position="1038"/>
        <end position="1058"/>
    </location>
</feature>
<feature type="coiled-coil region" evidence="6">
    <location>
        <begin position="316"/>
        <end position="367"/>
    </location>
</feature>